<evidence type="ECO:0008006" key="4">
    <source>
        <dbReference type="Google" id="ProtNLM"/>
    </source>
</evidence>
<comment type="caution">
    <text evidence="2">The sequence shown here is derived from an EMBL/GenBank/DDBJ whole genome shotgun (WGS) entry which is preliminary data.</text>
</comment>
<dbReference type="EMBL" id="MVGC01000044">
    <property type="protein sequence ID" value="RJE25560.1"/>
    <property type="molecule type" value="Genomic_DNA"/>
</dbReference>
<evidence type="ECO:0000313" key="3">
    <source>
        <dbReference type="Proteomes" id="UP000266188"/>
    </source>
</evidence>
<proteinExistence type="predicted"/>
<dbReference type="Proteomes" id="UP000266188">
    <property type="component" value="Unassembled WGS sequence"/>
</dbReference>
<evidence type="ECO:0000256" key="1">
    <source>
        <dbReference type="SAM" id="MobiDB-lite"/>
    </source>
</evidence>
<dbReference type="InterPro" id="IPR053157">
    <property type="entry name" value="Sterol_Uptake_Regulator"/>
</dbReference>
<gene>
    <name evidence="2" type="ORF">PHISCL_02100</name>
</gene>
<feature type="region of interest" description="Disordered" evidence="1">
    <location>
        <begin position="35"/>
        <end position="70"/>
    </location>
</feature>
<dbReference type="GO" id="GO:0001228">
    <property type="term" value="F:DNA-binding transcription activator activity, RNA polymerase II-specific"/>
    <property type="evidence" value="ECO:0007669"/>
    <property type="project" value="TreeGrafter"/>
</dbReference>
<protein>
    <recommendedName>
        <fullName evidence="4">C6 transcription factor</fullName>
    </recommendedName>
</protein>
<sequence length="402" mass="45406">MIPIEGIIGYSFQQCQETRPFPCANCVGRNMTCEYPSKEQPHSRSRRQEKEPSPTSLATTSTLESDPLSSSMALGPLSSTFPNTFTTDDMRFFHHFLVFAHPHLPFGSEESWKTLLPVHAHECPHLMHAILSLGATHLSSITPDGAKYNALASAYRGKALRGLSKALDNGDKCNKVELDMLLATSYTLIFQARYMADGLVDFAVMIRGCEILTWRILNKYRESDIFKLLSPEDTYTYVAPQIPLAPYSDPSALEVSINTLGHIRPLLRDNSHRITYQALLGSYKGMQLSIRHGFVAFTAIYDSWRVMDHEEFMAFLDPTNNVSQALLLHYIVLTMMLRPVFNQLSPPRVLRFPKETAAEHQWGCDIYKRLPSEMRLLVDWQAQFIALDKALIENSQSSAVQG</sequence>
<dbReference type="Pfam" id="PF11951">
    <property type="entry name" value="Fungal_trans_2"/>
    <property type="match status" value="1"/>
</dbReference>
<dbReference type="AlphaFoldDB" id="A0A3A2ZS73"/>
<dbReference type="OrthoDB" id="416217at2759"/>
<dbReference type="PANTHER" id="PTHR47784">
    <property type="entry name" value="STEROL UPTAKE CONTROL PROTEIN 2"/>
    <property type="match status" value="1"/>
</dbReference>
<organism evidence="2 3">
    <name type="scientific">Aspergillus sclerotialis</name>
    <dbReference type="NCBI Taxonomy" id="2070753"/>
    <lineage>
        <taxon>Eukaryota</taxon>
        <taxon>Fungi</taxon>
        <taxon>Dikarya</taxon>
        <taxon>Ascomycota</taxon>
        <taxon>Pezizomycotina</taxon>
        <taxon>Eurotiomycetes</taxon>
        <taxon>Eurotiomycetidae</taxon>
        <taxon>Eurotiales</taxon>
        <taxon>Aspergillaceae</taxon>
        <taxon>Aspergillus</taxon>
        <taxon>Aspergillus subgen. Polypaecilum</taxon>
    </lineage>
</organism>
<accession>A0A3A2ZS73</accession>
<feature type="compositionally biased region" description="Basic and acidic residues" evidence="1">
    <location>
        <begin position="36"/>
        <end position="52"/>
    </location>
</feature>
<feature type="compositionally biased region" description="Low complexity" evidence="1">
    <location>
        <begin position="53"/>
        <end position="65"/>
    </location>
</feature>
<reference evidence="3" key="1">
    <citation type="submission" date="2017-02" db="EMBL/GenBank/DDBJ databases">
        <authorList>
            <person name="Tafer H."/>
            <person name="Lopandic K."/>
        </authorList>
    </citation>
    <scope>NUCLEOTIDE SEQUENCE [LARGE SCALE GENOMIC DNA]</scope>
    <source>
        <strain evidence="3">CBS 366.77</strain>
    </source>
</reference>
<dbReference type="PANTHER" id="PTHR47784:SF7">
    <property type="entry name" value="ZN(II)2CYS6 TRANSCRIPTION FACTOR (EUROFUNG)"/>
    <property type="match status" value="1"/>
</dbReference>
<name>A0A3A2ZS73_9EURO</name>
<dbReference type="STRING" id="2070753.A0A3A2ZS73"/>
<evidence type="ECO:0000313" key="2">
    <source>
        <dbReference type="EMBL" id="RJE25560.1"/>
    </source>
</evidence>
<keyword evidence="3" id="KW-1185">Reference proteome</keyword>
<dbReference type="InterPro" id="IPR021858">
    <property type="entry name" value="Fun_TF"/>
</dbReference>